<comment type="caution">
    <text evidence="10">The sequence shown here is derived from an EMBL/GenBank/DDBJ whole genome shotgun (WGS) entry which is preliminary data.</text>
</comment>
<comment type="similarity">
    <text evidence="2 7">Belongs to the DedA family.</text>
</comment>
<sequence>MIHPTALLPWLDPATIITNSQPWALLVVCFIIFAETGLLIGFLLPGDTLLIMAGLLSHSSPAAPNGVFGINAWWVALAIGVAAFIGGEVGYYIGHKAGPSIFERKDSGIFSKKNVERTNAFFVRFGGLTVILARFVPVVRTFAPIAAGVGHMPWRKYTLYNFIGAVLWGIGLTMLGYAVGYIPFIRDIVTEYIDVILLAAVAGTALFIGIHYFRERAAAKREGVVTPAEAESLTLDPKTLEDGDQPAR</sequence>
<gene>
    <name evidence="10" type="ORF">NS220_16265</name>
</gene>
<proteinExistence type="inferred from homology"/>
<reference evidence="10 11" key="1">
    <citation type="journal article" date="2016" name="Front. Microbiol.">
        <title>Genomic Resource of Rice Seed Associated Bacteria.</title>
        <authorList>
            <person name="Midha S."/>
            <person name="Bansal K."/>
            <person name="Sharma S."/>
            <person name="Kumar N."/>
            <person name="Patil P.P."/>
            <person name="Chaudhry V."/>
            <person name="Patil P.B."/>
        </authorList>
    </citation>
    <scope>NUCLEOTIDE SEQUENCE [LARGE SCALE GENOMIC DNA]</scope>
    <source>
        <strain evidence="10 11">NS220</strain>
    </source>
</reference>
<feature type="transmembrane region" description="Helical" evidence="7">
    <location>
        <begin position="23"/>
        <end position="44"/>
    </location>
</feature>
<evidence type="ECO:0000256" key="4">
    <source>
        <dbReference type="ARBA" id="ARBA00022692"/>
    </source>
</evidence>
<keyword evidence="6 7" id="KW-0472">Membrane</keyword>
<dbReference type="PANTHER" id="PTHR30353:SF0">
    <property type="entry name" value="TRANSMEMBRANE PROTEIN"/>
    <property type="match status" value="1"/>
</dbReference>
<evidence type="ECO:0000256" key="6">
    <source>
        <dbReference type="ARBA" id="ARBA00023136"/>
    </source>
</evidence>
<keyword evidence="4 7" id="KW-0812">Transmembrane</keyword>
<dbReference type="InterPro" id="IPR032816">
    <property type="entry name" value="VTT_dom"/>
</dbReference>
<evidence type="ECO:0000256" key="3">
    <source>
        <dbReference type="ARBA" id="ARBA00022475"/>
    </source>
</evidence>
<evidence type="ECO:0000313" key="10">
    <source>
        <dbReference type="EMBL" id="KTR88402.1"/>
    </source>
</evidence>
<feature type="domain" description="VTT" evidence="9">
    <location>
        <begin position="44"/>
        <end position="177"/>
    </location>
</feature>
<evidence type="ECO:0000313" key="11">
    <source>
        <dbReference type="Proteomes" id="UP000075025"/>
    </source>
</evidence>
<dbReference type="PANTHER" id="PTHR30353">
    <property type="entry name" value="INNER MEMBRANE PROTEIN DEDA-RELATED"/>
    <property type="match status" value="1"/>
</dbReference>
<feature type="transmembrane region" description="Helical" evidence="7">
    <location>
        <begin position="121"/>
        <end position="139"/>
    </location>
</feature>
<accession>A0A147ETA2</accession>
<organism evidence="10 11">
    <name type="scientific">Microbacterium testaceum</name>
    <name type="common">Aureobacterium testaceum</name>
    <name type="synonym">Brevibacterium testaceum</name>
    <dbReference type="NCBI Taxonomy" id="2033"/>
    <lineage>
        <taxon>Bacteria</taxon>
        <taxon>Bacillati</taxon>
        <taxon>Actinomycetota</taxon>
        <taxon>Actinomycetes</taxon>
        <taxon>Micrococcales</taxon>
        <taxon>Microbacteriaceae</taxon>
        <taxon>Microbacterium</taxon>
    </lineage>
</organism>
<feature type="transmembrane region" description="Helical" evidence="7">
    <location>
        <begin position="192"/>
        <end position="213"/>
    </location>
</feature>
<protein>
    <submittedName>
        <fullName evidence="10">Membrane protein</fullName>
    </submittedName>
</protein>
<evidence type="ECO:0000256" key="5">
    <source>
        <dbReference type="ARBA" id="ARBA00022989"/>
    </source>
</evidence>
<dbReference type="AlphaFoldDB" id="A0A147ETA2"/>
<keyword evidence="3 7" id="KW-1003">Cell membrane</keyword>
<dbReference type="EMBL" id="LDRT01000139">
    <property type="protein sequence ID" value="KTR88402.1"/>
    <property type="molecule type" value="Genomic_DNA"/>
</dbReference>
<feature type="transmembrane region" description="Helical" evidence="7">
    <location>
        <begin position="65"/>
        <end position="85"/>
    </location>
</feature>
<evidence type="ECO:0000259" key="9">
    <source>
        <dbReference type="Pfam" id="PF09335"/>
    </source>
</evidence>
<evidence type="ECO:0000256" key="7">
    <source>
        <dbReference type="RuleBase" id="RU367016"/>
    </source>
</evidence>
<dbReference type="InterPro" id="IPR032818">
    <property type="entry name" value="DedA-like"/>
</dbReference>
<evidence type="ECO:0000256" key="1">
    <source>
        <dbReference type="ARBA" id="ARBA00004651"/>
    </source>
</evidence>
<name>A0A147ETA2_MICTE</name>
<dbReference type="GO" id="GO:0005886">
    <property type="term" value="C:plasma membrane"/>
    <property type="evidence" value="ECO:0007669"/>
    <property type="project" value="UniProtKB-SubCell"/>
</dbReference>
<feature type="transmembrane region" description="Helical" evidence="7">
    <location>
        <begin position="159"/>
        <end position="180"/>
    </location>
</feature>
<dbReference type="Pfam" id="PF09335">
    <property type="entry name" value="VTT_dom"/>
    <property type="match status" value="1"/>
</dbReference>
<evidence type="ECO:0000256" key="2">
    <source>
        <dbReference type="ARBA" id="ARBA00010792"/>
    </source>
</evidence>
<dbReference type="PATRIC" id="fig|2033.6.peg.805"/>
<feature type="compositionally biased region" description="Basic and acidic residues" evidence="8">
    <location>
        <begin position="238"/>
        <end position="248"/>
    </location>
</feature>
<dbReference type="Proteomes" id="UP000075025">
    <property type="component" value="Unassembled WGS sequence"/>
</dbReference>
<comment type="subcellular location">
    <subcellularLocation>
        <location evidence="1 7">Cell membrane</location>
        <topology evidence="1 7">Multi-pass membrane protein</topology>
    </subcellularLocation>
</comment>
<evidence type="ECO:0000256" key="8">
    <source>
        <dbReference type="SAM" id="MobiDB-lite"/>
    </source>
</evidence>
<keyword evidence="5 7" id="KW-1133">Transmembrane helix</keyword>
<feature type="region of interest" description="Disordered" evidence="8">
    <location>
        <begin position="226"/>
        <end position="248"/>
    </location>
</feature>